<dbReference type="EMBL" id="AP014685">
    <property type="protein sequence ID" value="BAR57281.1"/>
    <property type="molecule type" value="Genomic_DNA"/>
</dbReference>
<accession>A0A0E4FTY9</accession>
<evidence type="ECO:0000313" key="2">
    <source>
        <dbReference type="Proteomes" id="UP000063308"/>
    </source>
</evidence>
<protein>
    <submittedName>
        <fullName evidence="1">Uncharacterized protein</fullName>
    </submittedName>
</protein>
<sequence length="60" mass="6693">MPNGGLQIGYSAKMGDGETEAKVANRLLWRRYRATRSGSDFNRPLTYKSYALLRALVTAV</sequence>
<organism evidence="1 2">
    <name type="scientific">Bradyrhizobium diazoefficiens</name>
    <dbReference type="NCBI Taxonomy" id="1355477"/>
    <lineage>
        <taxon>Bacteria</taxon>
        <taxon>Pseudomonadati</taxon>
        <taxon>Pseudomonadota</taxon>
        <taxon>Alphaproteobacteria</taxon>
        <taxon>Hyphomicrobiales</taxon>
        <taxon>Nitrobacteraceae</taxon>
        <taxon>Bradyrhizobium</taxon>
    </lineage>
</organism>
<name>A0A0E4FTY9_9BRAD</name>
<proteinExistence type="predicted"/>
<evidence type="ECO:0000313" key="1">
    <source>
        <dbReference type="EMBL" id="BAR57281.1"/>
    </source>
</evidence>
<dbReference type="AlphaFoldDB" id="A0A0E4FTY9"/>
<dbReference type="Proteomes" id="UP000063308">
    <property type="component" value="Chromosome"/>
</dbReference>
<gene>
    <name evidence="1" type="ORF">NK6_4112</name>
</gene>
<reference evidence="1 2" key="1">
    <citation type="submission" date="2014-11" db="EMBL/GenBank/DDBJ databases">
        <title>Symbiosis island explosion on the genome of extra-slow-growing strains of soybean bradyrhizobia with massive insertion sequences.</title>
        <authorList>
            <person name="Iida T."/>
            <person name="Minamisawa K."/>
        </authorList>
    </citation>
    <scope>NUCLEOTIDE SEQUENCE [LARGE SCALE GENOMIC DNA]</scope>
    <source>
        <strain evidence="1 2">NK6</strain>
    </source>
</reference>